<reference evidence="2 3" key="1">
    <citation type="submission" date="2019-05" db="EMBL/GenBank/DDBJ databases">
        <authorList>
            <person name="Pankratov T."/>
            <person name="Grouzdev D."/>
        </authorList>
    </citation>
    <scope>NUCLEOTIDE SEQUENCE [LARGE SCALE GENOMIC DNA]</scope>
    <source>
        <strain evidence="2 3">KEBCLARHB70R</strain>
    </source>
</reference>
<dbReference type="Pfam" id="PF00756">
    <property type="entry name" value="Esterase"/>
    <property type="match status" value="1"/>
</dbReference>
<feature type="signal peptide" evidence="1">
    <location>
        <begin position="1"/>
        <end position="25"/>
    </location>
</feature>
<evidence type="ECO:0000313" key="3">
    <source>
        <dbReference type="Proteomes" id="UP000305654"/>
    </source>
</evidence>
<accession>A0A5R9J9X4</accession>
<dbReference type="SUPFAM" id="SSF53474">
    <property type="entry name" value="alpha/beta-Hydrolases"/>
    <property type="match status" value="1"/>
</dbReference>
<dbReference type="OrthoDB" id="9775130at2"/>
<organism evidence="2 3">
    <name type="scientific">Lichenicoccus roseus</name>
    <dbReference type="NCBI Taxonomy" id="2683649"/>
    <lineage>
        <taxon>Bacteria</taxon>
        <taxon>Pseudomonadati</taxon>
        <taxon>Pseudomonadota</taxon>
        <taxon>Alphaproteobacteria</taxon>
        <taxon>Acetobacterales</taxon>
        <taxon>Acetobacteraceae</taxon>
        <taxon>Lichenicoccus</taxon>
    </lineage>
</organism>
<proteinExistence type="predicted"/>
<dbReference type="Proteomes" id="UP000305654">
    <property type="component" value="Unassembled WGS sequence"/>
</dbReference>
<name>A0A5R9J9X4_9PROT</name>
<dbReference type="RefSeq" id="WP_138324052.1">
    <property type="nucleotide sequence ID" value="NZ_VCDI01000001.1"/>
</dbReference>
<dbReference type="PANTHER" id="PTHR48098:SF3">
    <property type="entry name" value="IRON(III) ENTEROBACTIN ESTERASE"/>
    <property type="match status" value="1"/>
</dbReference>
<dbReference type="PANTHER" id="PTHR48098">
    <property type="entry name" value="ENTEROCHELIN ESTERASE-RELATED"/>
    <property type="match status" value="1"/>
</dbReference>
<feature type="chain" id="PRO_5024303032" evidence="1">
    <location>
        <begin position="26"/>
        <end position="445"/>
    </location>
</feature>
<keyword evidence="3" id="KW-1185">Reference proteome</keyword>
<sequence length="445" mass="47707">MKRAFAYAALGGALCCAAISSEGRAADAACATDNAAVPPGANTSSASAPFYIDTRGLDLKTQAPTRDPANPDYPRATELADRAVPSTGARGNFIIGPTHPVSPDTMHHDGVPAGRVVSFTMTSNDSVIYRPGMVRDDANGCRNAAIFSAHTAPGDPSGMIVTSSHPGQWTRAVDVYVPAGHVPRNAPFIVFGDGGPAGFFNEHQFFTTLDNLIHQHKLPPMVAIGIGAGGQDAQGSERGREYDAVNGLYAEWVEHEVLPRVEQTAHVKLTHDPDGRATMGISSSGVAAFTMAWFHPEWYHRVLAYSPTMVNQQWPHDSALPGGAWEYHDDWPGPAHAPQAVDGLHITAATGGTGVPLIANAPRKPIRYWFETGDRDLFYPAAALADGMHDWVLANEHTARVLAAADYRYQFVFARNAAHVDKPTLAQTLPEALEWVWAGYSSTGR</sequence>
<evidence type="ECO:0000256" key="1">
    <source>
        <dbReference type="SAM" id="SignalP"/>
    </source>
</evidence>
<dbReference type="InterPro" id="IPR029058">
    <property type="entry name" value="AB_hydrolase_fold"/>
</dbReference>
<gene>
    <name evidence="2" type="ORF">FE263_00750</name>
</gene>
<protein>
    <submittedName>
        <fullName evidence="2">Esterase family protein</fullName>
    </submittedName>
</protein>
<dbReference type="InterPro" id="IPR050583">
    <property type="entry name" value="Mycobacterial_A85_antigen"/>
</dbReference>
<keyword evidence="1" id="KW-0732">Signal</keyword>
<comment type="caution">
    <text evidence="2">The sequence shown here is derived from an EMBL/GenBank/DDBJ whole genome shotgun (WGS) entry which is preliminary data.</text>
</comment>
<dbReference type="Gene3D" id="3.40.50.1820">
    <property type="entry name" value="alpha/beta hydrolase"/>
    <property type="match status" value="1"/>
</dbReference>
<dbReference type="AlphaFoldDB" id="A0A5R9J9X4"/>
<dbReference type="EMBL" id="VCDI01000001">
    <property type="protein sequence ID" value="TLU73799.1"/>
    <property type="molecule type" value="Genomic_DNA"/>
</dbReference>
<dbReference type="InterPro" id="IPR000801">
    <property type="entry name" value="Esterase-like"/>
</dbReference>
<evidence type="ECO:0000313" key="2">
    <source>
        <dbReference type="EMBL" id="TLU73799.1"/>
    </source>
</evidence>